<keyword evidence="2" id="KW-1185">Reference proteome</keyword>
<dbReference type="Proteomes" id="UP000762676">
    <property type="component" value="Unassembled WGS sequence"/>
</dbReference>
<evidence type="ECO:0000313" key="1">
    <source>
        <dbReference type="EMBL" id="GFS07852.1"/>
    </source>
</evidence>
<dbReference type="AlphaFoldDB" id="A0AAV4IFP2"/>
<name>A0AAV4IFP2_9GAST</name>
<accession>A0AAV4IFP2</accession>
<protein>
    <submittedName>
        <fullName evidence="1">Uncharacterized protein</fullName>
    </submittedName>
</protein>
<sequence length="119" mass="13740">MNKFREETNTNDQGLNLFNLNPTVGDYSANADTAKHVEGTVRLMVGSHDTYVMRWRETLSEDGDNTIDFMRYGPAQEEEIQYGQWGNGPRQQIVRSKSHATCGSYYVISYRRRRARSLI</sequence>
<evidence type="ECO:0000313" key="2">
    <source>
        <dbReference type="Proteomes" id="UP000762676"/>
    </source>
</evidence>
<gene>
    <name evidence="1" type="ORF">ElyMa_004742200</name>
</gene>
<comment type="caution">
    <text evidence="1">The sequence shown here is derived from an EMBL/GenBank/DDBJ whole genome shotgun (WGS) entry which is preliminary data.</text>
</comment>
<dbReference type="EMBL" id="BMAT01009514">
    <property type="protein sequence ID" value="GFS07852.1"/>
    <property type="molecule type" value="Genomic_DNA"/>
</dbReference>
<reference evidence="1 2" key="1">
    <citation type="journal article" date="2021" name="Elife">
        <title>Chloroplast acquisition without the gene transfer in kleptoplastic sea slugs, Plakobranchus ocellatus.</title>
        <authorList>
            <person name="Maeda T."/>
            <person name="Takahashi S."/>
            <person name="Yoshida T."/>
            <person name="Shimamura S."/>
            <person name="Takaki Y."/>
            <person name="Nagai Y."/>
            <person name="Toyoda A."/>
            <person name="Suzuki Y."/>
            <person name="Arimoto A."/>
            <person name="Ishii H."/>
            <person name="Satoh N."/>
            <person name="Nishiyama T."/>
            <person name="Hasebe M."/>
            <person name="Maruyama T."/>
            <person name="Minagawa J."/>
            <person name="Obokata J."/>
            <person name="Shigenobu S."/>
        </authorList>
    </citation>
    <scope>NUCLEOTIDE SEQUENCE [LARGE SCALE GENOMIC DNA]</scope>
</reference>
<organism evidence="1 2">
    <name type="scientific">Elysia marginata</name>
    <dbReference type="NCBI Taxonomy" id="1093978"/>
    <lineage>
        <taxon>Eukaryota</taxon>
        <taxon>Metazoa</taxon>
        <taxon>Spiralia</taxon>
        <taxon>Lophotrochozoa</taxon>
        <taxon>Mollusca</taxon>
        <taxon>Gastropoda</taxon>
        <taxon>Heterobranchia</taxon>
        <taxon>Euthyneura</taxon>
        <taxon>Panpulmonata</taxon>
        <taxon>Sacoglossa</taxon>
        <taxon>Placobranchoidea</taxon>
        <taxon>Plakobranchidae</taxon>
        <taxon>Elysia</taxon>
    </lineage>
</organism>
<proteinExistence type="predicted"/>